<accession>A0A818JWD0</accession>
<evidence type="ECO:0000313" key="1">
    <source>
        <dbReference type="EMBL" id="CAF3399104.1"/>
    </source>
</evidence>
<evidence type="ECO:0000313" key="4">
    <source>
        <dbReference type="Proteomes" id="UP000663833"/>
    </source>
</evidence>
<dbReference type="Proteomes" id="UP000663833">
    <property type="component" value="Unassembled WGS sequence"/>
</dbReference>
<comment type="caution">
    <text evidence="2">The sequence shown here is derived from an EMBL/GenBank/DDBJ whole genome shotgun (WGS) entry which is preliminary data.</text>
</comment>
<sequence>MFLILFALILYSNEIKETSSLTYLLTSYSIDYLNEILNDMKFLSSIETENFDFHESACRIKKIDDFYHRIKFDYIKIINFNPFIMKKVHYRINSNYILVSIFIENIMNNKTKNKCFHIKKISQFYCNINFNFSHNQILLFNNKCFILPDSYCTRYLLEFIILNQEDKFIDYLNVNFNNYTRCQLKNATLISTRKKYKLTTSMLL</sequence>
<name>A0A818JWD0_9BILA</name>
<gene>
    <name evidence="1" type="ORF">FME351_LOCUS8890</name>
    <name evidence="2" type="ORF">LUA448_LOCUS27675</name>
    <name evidence="3" type="ORF">TOA249_LOCUS23657</name>
</gene>
<dbReference type="EMBL" id="CAJNYU010000949">
    <property type="protein sequence ID" value="CAF3399104.1"/>
    <property type="molecule type" value="Genomic_DNA"/>
</dbReference>
<evidence type="ECO:0000313" key="2">
    <source>
        <dbReference type="EMBL" id="CAF3545325.1"/>
    </source>
</evidence>
<evidence type="ECO:0000313" key="3">
    <source>
        <dbReference type="EMBL" id="CAF4805804.1"/>
    </source>
</evidence>
<protein>
    <submittedName>
        <fullName evidence="2">Uncharacterized protein</fullName>
    </submittedName>
</protein>
<proteinExistence type="predicted"/>
<reference evidence="2" key="1">
    <citation type="submission" date="2021-02" db="EMBL/GenBank/DDBJ databases">
        <authorList>
            <person name="Nowell W R."/>
        </authorList>
    </citation>
    <scope>NUCLEOTIDE SEQUENCE</scope>
</reference>
<dbReference type="AlphaFoldDB" id="A0A818JWD0"/>
<dbReference type="Proteomes" id="UP000663838">
    <property type="component" value="Unassembled WGS sequence"/>
</dbReference>
<organism evidence="2 4">
    <name type="scientific">Rotaria socialis</name>
    <dbReference type="NCBI Taxonomy" id="392032"/>
    <lineage>
        <taxon>Eukaryota</taxon>
        <taxon>Metazoa</taxon>
        <taxon>Spiralia</taxon>
        <taxon>Gnathifera</taxon>
        <taxon>Rotifera</taxon>
        <taxon>Eurotatoria</taxon>
        <taxon>Bdelloidea</taxon>
        <taxon>Philodinida</taxon>
        <taxon>Philodinidae</taxon>
        <taxon>Rotaria</taxon>
    </lineage>
</organism>
<dbReference type="Proteomes" id="UP000663869">
    <property type="component" value="Unassembled WGS sequence"/>
</dbReference>
<dbReference type="EMBL" id="CAJNYD010003828">
    <property type="protein sequence ID" value="CAF3545325.1"/>
    <property type="molecule type" value="Genomic_DNA"/>
</dbReference>
<dbReference type="EMBL" id="CAJOBS010002301">
    <property type="protein sequence ID" value="CAF4805804.1"/>
    <property type="molecule type" value="Genomic_DNA"/>
</dbReference>